<dbReference type="InterPro" id="IPR002938">
    <property type="entry name" value="FAD-bd"/>
</dbReference>
<comment type="cofactor">
    <cofactor evidence="1">
        <name>FAD</name>
        <dbReference type="ChEBI" id="CHEBI:57692"/>
    </cofactor>
</comment>
<organism evidence="9 10">
    <name type="scientific">Aquimonas voraii</name>
    <dbReference type="NCBI Taxonomy" id="265719"/>
    <lineage>
        <taxon>Bacteria</taxon>
        <taxon>Pseudomonadati</taxon>
        <taxon>Pseudomonadota</taxon>
        <taxon>Gammaproteobacteria</taxon>
        <taxon>Lysobacterales</taxon>
        <taxon>Lysobacteraceae</taxon>
        <taxon>Aquimonas</taxon>
    </lineage>
</organism>
<dbReference type="GO" id="GO:0008681">
    <property type="term" value="F:2-octaprenyl-6-methoxyphenol hydroxylase activity"/>
    <property type="evidence" value="ECO:0007669"/>
    <property type="project" value="TreeGrafter"/>
</dbReference>
<dbReference type="STRING" id="265719.SAMN04488509_101252"/>
<dbReference type="Proteomes" id="UP000199603">
    <property type="component" value="Unassembled WGS sequence"/>
</dbReference>
<sequence length="392" mass="42329">MSRARAGHEAIVVGAGIVGAAIALGLAQQGRRVALVEAREPPEWRAEDSPDLRVYAIAPGSRALLDALGVWQGIAGARVQPYRAMHVWDAGGGAPLHLDAEESGLRELGHIVEAGLIQHQLWQALRPAGVDLRMGRVQGHADEDGIAVLDLEDASLRAPLVIAADGAHSPLRALAGIETRGHDYGQSGLVAYLRTAQPHQQTAWQRFLPTGPLAVLPCANERVSIVWSLPTAEAERLRGLDAEAFERELTRAFDAQLGAMRLASERVLFPLRLQLAQRYRQGPLLLAGDAAHAVHPLAGQGVNLGLQDARELLALSEEALQRGQPLHAPRLLERYARRRRSENALAAYGFDGLNRLFSNEALLPTLLRGHALGLAGAIAPLRRLWVRRASAQ</sequence>
<evidence type="ECO:0000256" key="1">
    <source>
        <dbReference type="ARBA" id="ARBA00001974"/>
    </source>
</evidence>
<dbReference type="RefSeq" id="WP_091237894.1">
    <property type="nucleotide sequence ID" value="NZ_FNAG01000001.1"/>
</dbReference>
<dbReference type="InterPro" id="IPR036188">
    <property type="entry name" value="FAD/NAD-bd_sf"/>
</dbReference>
<gene>
    <name evidence="9" type="ORF">SAMN04488509_101252</name>
</gene>
<keyword evidence="6" id="KW-0560">Oxidoreductase</keyword>
<evidence type="ECO:0000313" key="10">
    <source>
        <dbReference type="Proteomes" id="UP000199603"/>
    </source>
</evidence>
<dbReference type="PANTHER" id="PTHR43876:SF8">
    <property type="entry name" value="2-OCTAPRENYL-6-METHOXYPHENOL HYDROXYLASE"/>
    <property type="match status" value="1"/>
</dbReference>
<keyword evidence="5" id="KW-0274">FAD</keyword>
<evidence type="ECO:0000256" key="2">
    <source>
        <dbReference type="ARBA" id="ARBA00004749"/>
    </source>
</evidence>
<evidence type="ECO:0000259" key="8">
    <source>
        <dbReference type="Pfam" id="PF01494"/>
    </source>
</evidence>
<evidence type="ECO:0000256" key="7">
    <source>
        <dbReference type="ARBA" id="ARBA00023033"/>
    </source>
</evidence>
<dbReference type="GO" id="GO:0071949">
    <property type="term" value="F:FAD binding"/>
    <property type="evidence" value="ECO:0007669"/>
    <property type="project" value="InterPro"/>
</dbReference>
<dbReference type="InterPro" id="IPR018168">
    <property type="entry name" value="Ubi_Hdrlase_CS"/>
</dbReference>
<accession>A0A1G6S1W7</accession>
<dbReference type="PANTHER" id="PTHR43876">
    <property type="entry name" value="UBIQUINONE BIOSYNTHESIS MONOOXYGENASE COQ6, MITOCHONDRIAL"/>
    <property type="match status" value="1"/>
</dbReference>
<keyword evidence="4" id="KW-0285">Flavoprotein</keyword>
<keyword evidence="10" id="KW-1185">Reference proteome</keyword>
<dbReference type="AlphaFoldDB" id="A0A1G6S1W7"/>
<dbReference type="SUPFAM" id="SSF51905">
    <property type="entry name" value="FAD/NAD(P)-binding domain"/>
    <property type="match status" value="1"/>
</dbReference>
<dbReference type="EMBL" id="FNAG01000001">
    <property type="protein sequence ID" value="SDD10819.1"/>
    <property type="molecule type" value="Genomic_DNA"/>
</dbReference>
<protein>
    <submittedName>
        <fullName evidence="9">2-octaprenyl-6-methoxyphenol hydroxylase /2-octaprenyl-3-methyl-6-methoxy-1,4-benzoquinol hydroxylase</fullName>
    </submittedName>
</protein>
<evidence type="ECO:0000256" key="4">
    <source>
        <dbReference type="ARBA" id="ARBA00022630"/>
    </source>
</evidence>
<name>A0A1G6S1W7_9GAMM</name>
<dbReference type="GO" id="GO:0006744">
    <property type="term" value="P:ubiquinone biosynthetic process"/>
    <property type="evidence" value="ECO:0007669"/>
    <property type="project" value="UniProtKB-UniPathway"/>
</dbReference>
<evidence type="ECO:0000256" key="3">
    <source>
        <dbReference type="ARBA" id="ARBA00005349"/>
    </source>
</evidence>
<keyword evidence="7" id="KW-0503">Monooxygenase</keyword>
<dbReference type="PRINTS" id="PR00420">
    <property type="entry name" value="RNGMNOXGNASE"/>
</dbReference>
<dbReference type="OrthoDB" id="9769565at2"/>
<evidence type="ECO:0000256" key="6">
    <source>
        <dbReference type="ARBA" id="ARBA00023002"/>
    </source>
</evidence>
<reference evidence="9 10" key="1">
    <citation type="submission" date="2016-10" db="EMBL/GenBank/DDBJ databases">
        <authorList>
            <person name="de Groot N.N."/>
        </authorList>
    </citation>
    <scope>NUCLEOTIDE SEQUENCE [LARGE SCALE GENOMIC DNA]</scope>
    <source>
        <strain evidence="9 10">DSM 16957</strain>
    </source>
</reference>
<dbReference type="InterPro" id="IPR051205">
    <property type="entry name" value="UbiH/COQ6_monooxygenase"/>
</dbReference>
<dbReference type="PROSITE" id="PS01304">
    <property type="entry name" value="UBIH"/>
    <property type="match status" value="1"/>
</dbReference>
<evidence type="ECO:0000256" key="5">
    <source>
        <dbReference type="ARBA" id="ARBA00022827"/>
    </source>
</evidence>
<dbReference type="InterPro" id="IPR010971">
    <property type="entry name" value="UbiH/COQ6"/>
</dbReference>
<dbReference type="Pfam" id="PF01494">
    <property type="entry name" value="FAD_binding_3"/>
    <property type="match status" value="1"/>
</dbReference>
<comment type="similarity">
    <text evidence="3">Belongs to the UbiH/COQ6 family.</text>
</comment>
<dbReference type="NCBIfam" id="TIGR01988">
    <property type="entry name" value="Ubi-OHases"/>
    <property type="match status" value="1"/>
</dbReference>
<evidence type="ECO:0000313" key="9">
    <source>
        <dbReference type="EMBL" id="SDD10819.1"/>
    </source>
</evidence>
<comment type="pathway">
    <text evidence="2">Cofactor biosynthesis; ubiquinone biosynthesis.</text>
</comment>
<proteinExistence type="inferred from homology"/>
<dbReference type="UniPathway" id="UPA00232"/>
<dbReference type="Gene3D" id="3.50.50.60">
    <property type="entry name" value="FAD/NAD(P)-binding domain"/>
    <property type="match status" value="2"/>
</dbReference>
<feature type="domain" description="FAD-binding" evidence="8">
    <location>
        <begin position="9"/>
        <end position="340"/>
    </location>
</feature>